<gene>
    <name evidence="1" type="ORF">QYH67_04930</name>
</gene>
<protein>
    <submittedName>
        <fullName evidence="1">Uncharacterized protein</fullName>
    </submittedName>
</protein>
<evidence type="ECO:0000313" key="1">
    <source>
        <dbReference type="EMBL" id="MDN4532928.1"/>
    </source>
</evidence>
<name>A0AAW7MCB2_9STAP</name>
<evidence type="ECO:0000313" key="2">
    <source>
        <dbReference type="Proteomes" id="UP001171687"/>
    </source>
</evidence>
<dbReference type="EMBL" id="JAUHQC010000007">
    <property type="protein sequence ID" value="MDN4532928.1"/>
    <property type="molecule type" value="Genomic_DNA"/>
</dbReference>
<accession>A0AAW7MCB2</accession>
<dbReference type="AlphaFoldDB" id="A0AAW7MCB2"/>
<dbReference type="RefSeq" id="WP_301100034.1">
    <property type="nucleotide sequence ID" value="NZ_JAUHQC010000007.1"/>
</dbReference>
<proteinExistence type="predicted"/>
<organism evidence="1 2">
    <name type="scientific">Staphylococcus auricularis</name>
    <dbReference type="NCBI Taxonomy" id="29379"/>
    <lineage>
        <taxon>Bacteria</taxon>
        <taxon>Bacillati</taxon>
        <taxon>Bacillota</taxon>
        <taxon>Bacilli</taxon>
        <taxon>Bacillales</taxon>
        <taxon>Staphylococcaceae</taxon>
        <taxon>Staphylococcus</taxon>
    </lineage>
</organism>
<comment type="caution">
    <text evidence="1">The sequence shown here is derived from an EMBL/GenBank/DDBJ whole genome shotgun (WGS) entry which is preliminary data.</text>
</comment>
<dbReference type="Proteomes" id="UP001171687">
    <property type="component" value="Unassembled WGS sequence"/>
</dbReference>
<sequence length="64" mass="7499">MQNLMKTVAKAYMISGDMNGNYGKRRNAKRKQKLYIYNDVHQTAKDWNNTGLDMQNALNMYAHE</sequence>
<reference evidence="1" key="1">
    <citation type="submission" date="2023-07" db="EMBL/GenBank/DDBJ databases">
        <title>Evaluation of the beneficial properties of pineapple isolates.</title>
        <authorList>
            <person name="Adefiranye O."/>
        </authorList>
    </citation>
    <scope>NUCLEOTIDE SEQUENCE</scope>
    <source>
        <strain evidence="1">PAPLE_T1</strain>
    </source>
</reference>